<evidence type="ECO:0000256" key="2">
    <source>
        <dbReference type="ARBA" id="ARBA00022989"/>
    </source>
</evidence>
<feature type="transmembrane region" description="Helical" evidence="5">
    <location>
        <begin position="422"/>
        <end position="443"/>
    </location>
</feature>
<dbReference type="KEGG" id="sya:A6768_12515"/>
<dbReference type="Gene3D" id="1.20.1250.20">
    <property type="entry name" value="MFS general substrate transporter like domains"/>
    <property type="match status" value="1"/>
</dbReference>
<dbReference type="Pfam" id="PF07690">
    <property type="entry name" value="MFS_1"/>
    <property type="match status" value="1"/>
</dbReference>
<feature type="transmembrane region" description="Helical" evidence="5">
    <location>
        <begin position="151"/>
        <end position="172"/>
    </location>
</feature>
<name>A0A291MZZ9_SPHYA</name>
<feature type="transmembrane region" description="Helical" evidence="5">
    <location>
        <begin position="61"/>
        <end position="85"/>
    </location>
</feature>
<feature type="transmembrane region" description="Helical" evidence="5">
    <location>
        <begin position="97"/>
        <end position="115"/>
    </location>
</feature>
<evidence type="ECO:0000313" key="7">
    <source>
        <dbReference type="EMBL" id="ATI80734.1"/>
    </source>
</evidence>
<feature type="transmembrane region" description="Helical" evidence="5">
    <location>
        <begin position="358"/>
        <end position="381"/>
    </location>
</feature>
<evidence type="ECO:0000256" key="5">
    <source>
        <dbReference type="SAM" id="Phobius"/>
    </source>
</evidence>
<dbReference type="AlphaFoldDB" id="A0A291MZZ9"/>
<dbReference type="PANTHER" id="PTHR11360:SF284">
    <property type="entry name" value="EG:103B4.3 PROTEIN-RELATED"/>
    <property type="match status" value="1"/>
</dbReference>
<feature type="transmembrane region" description="Helical" evidence="5">
    <location>
        <begin position="393"/>
        <end position="416"/>
    </location>
</feature>
<protein>
    <submittedName>
        <fullName evidence="7">MFS transporter</fullName>
    </submittedName>
</protein>
<dbReference type="EMBL" id="CP023741">
    <property type="protein sequence ID" value="ATI80734.1"/>
    <property type="molecule type" value="Genomic_DNA"/>
</dbReference>
<evidence type="ECO:0000256" key="3">
    <source>
        <dbReference type="ARBA" id="ARBA00023136"/>
    </source>
</evidence>
<feature type="transmembrane region" description="Helical" evidence="5">
    <location>
        <begin position="298"/>
        <end position="320"/>
    </location>
</feature>
<dbReference type="GO" id="GO:0022857">
    <property type="term" value="F:transmembrane transporter activity"/>
    <property type="evidence" value="ECO:0007669"/>
    <property type="project" value="InterPro"/>
</dbReference>
<evidence type="ECO:0000259" key="6">
    <source>
        <dbReference type="PROSITE" id="PS50850"/>
    </source>
</evidence>
<evidence type="ECO:0000256" key="1">
    <source>
        <dbReference type="ARBA" id="ARBA00022692"/>
    </source>
</evidence>
<feature type="transmembrane region" description="Helical" evidence="5">
    <location>
        <begin position="127"/>
        <end position="145"/>
    </location>
</feature>
<dbReference type="InterPro" id="IPR036259">
    <property type="entry name" value="MFS_trans_sf"/>
</dbReference>
<feature type="region of interest" description="Disordered" evidence="4">
    <location>
        <begin position="1"/>
        <end position="23"/>
    </location>
</feature>
<feature type="domain" description="Major facilitator superfamily (MFS) profile" evidence="6">
    <location>
        <begin position="58"/>
        <end position="448"/>
    </location>
</feature>
<dbReference type="InterPro" id="IPR020846">
    <property type="entry name" value="MFS_dom"/>
</dbReference>
<sequence length="456" mass="47615">MGVRRSAIGASVHSAADQGEDKVTEKVTDMPAGLANIAPPSPSGSTVWQSARQEWRHNWRVGLAAFLAIGLSHGAYQALSSLFVIPLQQAFGWSRGQIALAHNASLVVALAAPFIGRVIDRIGSRRIMLGGMMSSALIYVAMAAMSGSLALFYALSVLAGVIGLSASGLTCSRVISQSFVRSRGLSLALARSGLALASAALPAILFAIIARFGWRAGYLSQAVLVLIIALPAVYFWINDSNAMPRAARLHPEAQELPKWFHLLRDKRVWFLCLGAGLGYAPANAIMTQLQPLLVSKGIAAGPAAGLVGMAGVASFIGALVTGSLVDRFWAPAIAFLFACGSAAGTCLLAWHGTVDGPFAAAAIMLIGLGLGAEIDIVAFMVARYFGVRTFSTLYGLAVFFIAVAGALGASMLGAAYDRFGNYDAALMVIAACFLTAGCIYLLLGRYPHAPEGEGHL</sequence>
<dbReference type="InterPro" id="IPR050327">
    <property type="entry name" value="Proton-linked_MCT"/>
</dbReference>
<dbReference type="PANTHER" id="PTHR11360">
    <property type="entry name" value="MONOCARBOXYLATE TRANSPORTER"/>
    <property type="match status" value="1"/>
</dbReference>
<reference evidence="7 8" key="1">
    <citation type="submission" date="2017-10" db="EMBL/GenBank/DDBJ databases">
        <title>Sphingobium yanoikuyae S72.</title>
        <authorList>
            <person name="Sanchez E."/>
            <person name="Bustos P."/>
            <person name="Mendoza P."/>
            <person name="Guo X."/>
            <person name="Mendoza A."/>
        </authorList>
    </citation>
    <scope>NUCLEOTIDE SEQUENCE [LARGE SCALE GENOMIC DNA]</scope>
    <source>
        <strain evidence="7 8">S72</strain>
    </source>
</reference>
<dbReference type="SUPFAM" id="SSF103473">
    <property type="entry name" value="MFS general substrate transporter"/>
    <property type="match status" value="1"/>
</dbReference>
<evidence type="ECO:0000256" key="4">
    <source>
        <dbReference type="SAM" id="MobiDB-lite"/>
    </source>
</evidence>
<dbReference type="Proteomes" id="UP000219422">
    <property type="component" value="Chromosome"/>
</dbReference>
<feature type="transmembrane region" description="Helical" evidence="5">
    <location>
        <begin position="193"/>
        <end position="212"/>
    </location>
</feature>
<gene>
    <name evidence="7" type="ORF">A6768_12515</name>
</gene>
<dbReference type="GeneID" id="57777651"/>
<dbReference type="PROSITE" id="PS50850">
    <property type="entry name" value="MFS"/>
    <property type="match status" value="1"/>
</dbReference>
<dbReference type="RefSeq" id="WP_097383859.1">
    <property type="nucleotide sequence ID" value="NZ_CP023741.1"/>
</dbReference>
<keyword evidence="3 5" id="KW-0472">Membrane</keyword>
<dbReference type="InterPro" id="IPR011701">
    <property type="entry name" value="MFS"/>
</dbReference>
<feature type="transmembrane region" description="Helical" evidence="5">
    <location>
        <begin position="218"/>
        <end position="237"/>
    </location>
</feature>
<keyword evidence="1 5" id="KW-0812">Transmembrane</keyword>
<proteinExistence type="predicted"/>
<feature type="transmembrane region" description="Helical" evidence="5">
    <location>
        <begin position="332"/>
        <end position="352"/>
    </location>
</feature>
<feature type="transmembrane region" description="Helical" evidence="5">
    <location>
        <begin position="268"/>
        <end position="286"/>
    </location>
</feature>
<organism evidence="7 8">
    <name type="scientific">Sphingobium yanoikuyae</name>
    <name type="common">Sphingomonas yanoikuyae</name>
    <dbReference type="NCBI Taxonomy" id="13690"/>
    <lineage>
        <taxon>Bacteria</taxon>
        <taxon>Pseudomonadati</taxon>
        <taxon>Pseudomonadota</taxon>
        <taxon>Alphaproteobacteria</taxon>
        <taxon>Sphingomonadales</taxon>
        <taxon>Sphingomonadaceae</taxon>
        <taxon>Sphingobium</taxon>
    </lineage>
</organism>
<evidence type="ECO:0000313" key="8">
    <source>
        <dbReference type="Proteomes" id="UP000219422"/>
    </source>
</evidence>
<accession>A0A291MZZ9</accession>
<keyword evidence="2 5" id="KW-1133">Transmembrane helix</keyword>